<feature type="compositionally biased region" description="Polar residues" evidence="1">
    <location>
        <begin position="886"/>
        <end position="896"/>
    </location>
</feature>
<feature type="region of interest" description="Disordered" evidence="1">
    <location>
        <begin position="872"/>
        <end position="896"/>
    </location>
</feature>
<feature type="domain" description="Dynamin N-terminal" evidence="2">
    <location>
        <begin position="61"/>
        <end position="203"/>
    </location>
</feature>
<dbReference type="InterPro" id="IPR045063">
    <property type="entry name" value="Dynamin_N"/>
</dbReference>
<evidence type="ECO:0000313" key="3">
    <source>
        <dbReference type="EMBL" id="CAE4646196.1"/>
    </source>
</evidence>
<accession>A0A7S4W6M9</accession>
<dbReference type="InterPro" id="IPR027417">
    <property type="entry name" value="P-loop_NTPase"/>
</dbReference>
<dbReference type="Gene3D" id="3.40.50.300">
    <property type="entry name" value="P-loop containing nucleotide triphosphate hydrolases"/>
    <property type="match status" value="1"/>
</dbReference>
<gene>
    <name evidence="3" type="ORF">DBRI00130_LOCUS35515</name>
</gene>
<dbReference type="SUPFAM" id="SSF52540">
    <property type="entry name" value="P-loop containing nucleoside triphosphate hydrolases"/>
    <property type="match status" value="1"/>
</dbReference>
<proteinExistence type="predicted"/>
<evidence type="ECO:0000259" key="2">
    <source>
        <dbReference type="Pfam" id="PF00350"/>
    </source>
</evidence>
<reference evidence="3" key="1">
    <citation type="submission" date="2021-01" db="EMBL/GenBank/DDBJ databases">
        <authorList>
            <person name="Corre E."/>
            <person name="Pelletier E."/>
            <person name="Niang G."/>
            <person name="Scheremetjew M."/>
            <person name="Finn R."/>
            <person name="Kale V."/>
            <person name="Holt S."/>
            <person name="Cochrane G."/>
            <person name="Meng A."/>
            <person name="Brown T."/>
            <person name="Cohen L."/>
        </authorList>
    </citation>
    <scope>NUCLEOTIDE SEQUENCE</scope>
    <source>
        <strain evidence="3">GSO104</strain>
    </source>
</reference>
<sequence length="911" mass="102154">MPRDERTESIISHASHQAKPLKRGSGEDDNTYEEFFDVMAKVWRIADEHDLGGRITSTNFVMFGPQSAGKTTLVERILKFPVAVVKSDIATTRPMVLTTRRGDKETLFVKEEGGDFMPLDKTEVVSWVTQRMDTKLSEKRIFIEVTGPDYMNRRFVDLPGFQQNNDGTGSYRMIINLLRSELSNPNTVVVCVDTAKEFVNSNLVSAMREVFGDHFASKPDFSTRFVVALNKSDAWLGSAETTPDVFLNQIEKYKNFFGMVPILVGGSIDPNNRRLRENRARGTASFEEIVNEYNTANSRERLIYDSFQQGLDPQLSNCLLEKCVGFDNFLGAVDGLVINRDFGNVDKISNELLRVVDERKQTLSALKTEQKVIEELDQNVSIFVHKLLSTMNVIMTNDSGNDALGVLGSKAVIQEVGMTALEEEEEFASNYYNSNRRYELYDHHVGCNDRFDQPELHDVVAWKHAVRKTLLDLQSPVTRPSISYLGQKLIGGALYERSLAVWSSTAYSFLVPSEDDIGRLANIVGTDPEIAQSNQFKKAKRLAEIYMGQLTPALQYLCQKMEFILLKIFDTAWCSLMKKDYYANIAAAVGDSFKLIIKDNYRQAVLKSARLAYNRAFFDLDNEVHKLLPYQVGSPSVTAMKYAFPADKDNIERVMQIYYEQISENVKEHYKDELDLNSNDIGAQLQKGIIEGISILADGGVISPLLFAGITITRAALSVVSKSLEKQNRLAPMSAGKILLAEDLDQRSLGFAVGLYAHFLPRFIASIDGRMRAEIWSSVKNTPLNESIRQGVVKSHLIKKIISGYADINIKVDNFMKQVDTIESFRHELQFFLSKRPTPQLMDTCGTSGAIDPISSGNGFFLQEPQQLIASNTYDQPSSGGGIDISENQSISSKDTGLSLQQRLAAIQKKK</sequence>
<feature type="region of interest" description="Disordered" evidence="1">
    <location>
        <begin position="1"/>
        <end position="26"/>
    </location>
</feature>
<dbReference type="EMBL" id="HBNS01045952">
    <property type="protein sequence ID" value="CAE4646196.1"/>
    <property type="molecule type" value="Transcribed_RNA"/>
</dbReference>
<name>A0A7S4W6M9_9STRA</name>
<evidence type="ECO:0000256" key="1">
    <source>
        <dbReference type="SAM" id="MobiDB-lite"/>
    </source>
</evidence>
<dbReference type="Pfam" id="PF00350">
    <property type="entry name" value="Dynamin_N"/>
    <property type="match status" value="1"/>
</dbReference>
<dbReference type="AlphaFoldDB" id="A0A7S4W6M9"/>
<organism evidence="3">
    <name type="scientific">Ditylum brightwellii</name>
    <dbReference type="NCBI Taxonomy" id="49249"/>
    <lineage>
        <taxon>Eukaryota</taxon>
        <taxon>Sar</taxon>
        <taxon>Stramenopiles</taxon>
        <taxon>Ochrophyta</taxon>
        <taxon>Bacillariophyta</taxon>
        <taxon>Mediophyceae</taxon>
        <taxon>Lithodesmiophycidae</taxon>
        <taxon>Lithodesmiales</taxon>
        <taxon>Lithodesmiaceae</taxon>
        <taxon>Ditylum</taxon>
    </lineage>
</organism>
<protein>
    <recommendedName>
        <fullName evidence="2">Dynamin N-terminal domain-containing protein</fullName>
    </recommendedName>
</protein>